<evidence type="ECO:0000313" key="3">
    <source>
        <dbReference type="Proteomes" id="UP000265020"/>
    </source>
</evidence>
<feature type="compositionally biased region" description="Low complexity" evidence="1">
    <location>
        <begin position="12"/>
        <end position="31"/>
    </location>
</feature>
<proteinExistence type="predicted"/>
<feature type="compositionally biased region" description="Basic and acidic residues" evidence="1">
    <location>
        <begin position="32"/>
        <end position="42"/>
    </location>
</feature>
<sequence length="315" mass="35995">MSNKSKSSGRQNPKNTTTTPAASASNNANSPAHRDSDSDRAQGDVAEDIANIFSVLKQISGELQTLVEIRQATSLMEEKLTTLVTRISEVEGKLGFLEESDNQLKANPPATRAEVAALSERLDDLEDRSRQNYLRFVGFPEGCESGDPVKFLEMVLPDMLGTPIGDKERFIERAHRLGPRASKDRRSGWTLIARFMCSGDRERFLRAAQGKGELRWSSKRVMIFPDFSRGTVAKRDAFRECKKILHRRGVKFALQYPATTITTKEGSRRFDNPKAQLSRDIRIRLIQFKVLHRFYWYRNRLARDERNVRLLEMCR</sequence>
<feature type="region of interest" description="Disordered" evidence="1">
    <location>
        <begin position="1"/>
        <end position="42"/>
    </location>
</feature>
<evidence type="ECO:0008006" key="4">
    <source>
        <dbReference type="Google" id="ProtNLM"/>
    </source>
</evidence>
<dbReference type="OMA" id="REHRISF"/>
<dbReference type="Ensembl" id="ENSCVAT00000001674.1">
    <property type="protein sequence ID" value="ENSCVAP00000008402.1"/>
    <property type="gene ID" value="ENSCVAG00000010205.1"/>
</dbReference>
<keyword evidence="3" id="KW-1185">Reference proteome</keyword>
<feature type="compositionally biased region" description="Polar residues" evidence="1">
    <location>
        <begin position="1"/>
        <end position="11"/>
    </location>
</feature>
<evidence type="ECO:0000313" key="2">
    <source>
        <dbReference type="Ensembl" id="ENSCVAP00000008402.1"/>
    </source>
</evidence>
<reference evidence="2" key="2">
    <citation type="submission" date="2025-09" db="UniProtKB">
        <authorList>
            <consortium name="Ensembl"/>
        </authorList>
    </citation>
    <scope>IDENTIFICATION</scope>
</reference>
<evidence type="ECO:0000256" key="1">
    <source>
        <dbReference type="SAM" id="MobiDB-lite"/>
    </source>
</evidence>
<dbReference type="GeneTree" id="ENSGT00940000171243"/>
<dbReference type="AlphaFoldDB" id="A0A3Q2CS54"/>
<name>A0A3Q2CS54_CYPVA</name>
<reference evidence="2" key="1">
    <citation type="submission" date="2025-08" db="UniProtKB">
        <authorList>
            <consortium name="Ensembl"/>
        </authorList>
    </citation>
    <scope>IDENTIFICATION</scope>
</reference>
<dbReference type="InterPro" id="IPR004244">
    <property type="entry name" value="Transposase_22"/>
</dbReference>
<dbReference type="Proteomes" id="UP000265020">
    <property type="component" value="Unassembled WGS sequence"/>
</dbReference>
<accession>A0A3Q2CS54</accession>
<dbReference type="Gene3D" id="3.30.70.1820">
    <property type="entry name" value="L1 transposable element, RRM domain"/>
    <property type="match status" value="1"/>
</dbReference>
<protein>
    <recommendedName>
        <fullName evidence="4">L1 transposable element RRM domain-containing protein</fullName>
    </recommendedName>
</protein>
<dbReference type="STRING" id="28743.ENSCVAP00000008402"/>
<organism evidence="2 3">
    <name type="scientific">Cyprinodon variegatus</name>
    <name type="common">Sheepshead minnow</name>
    <dbReference type="NCBI Taxonomy" id="28743"/>
    <lineage>
        <taxon>Eukaryota</taxon>
        <taxon>Metazoa</taxon>
        <taxon>Chordata</taxon>
        <taxon>Craniata</taxon>
        <taxon>Vertebrata</taxon>
        <taxon>Euteleostomi</taxon>
        <taxon>Actinopterygii</taxon>
        <taxon>Neopterygii</taxon>
        <taxon>Teleostei</taxon>
        <taxon>Neoteleostei</taxon>
        <taxon>Acanthomorphata</taxon>
        <taxon>Ovalentaria</taxon>
        <taxon>Atherinomorphae</taxon>
        <taxon>Cyprinodontiformes</taxon>
        <taxon>Cyprinodontidae</taxon>
        <taxon>Cyprinodon</taxon>
    </lineage>
</organism>
<dbReference type="PANTHER" id="PTHR11505">
    <property type="entry name" value="L1 TRANSPOSABLE ELEMENT-RELATED"/>
    <property type="match status" value="1"/>
</dbReference>